<organism evidence="2 3">
    <name type="scientific">Ornithinibacillus bavariensis</name>
    <dbReference type="NCBI Taxonomy" id="545502"/>
    <lineage>
        <taxon>Bacteria</taxon>
        <taxon>Bacillati</taxon>
        <taxon>Bacillota</taxon>
        <taxon>Bacilli</taxon>
        <taxon>Bacillales</taxon>
        <taxon>Bacillaceae</taxon>
        <taxon>Ornithinibacillus</taxon>
    </lineage>
</organism>
<keyword evidence="3" id="KW-1185">Reference proteome</keyword>
<dbReference type="PANTHER" id="PTHR43190">
    <property type="entry name" value="N-ACETYL-D-GLUCOSAMINE KINASE"/>
    <property type="match status" value="1"/>
</dbReference>
<evidence type="ECO:0000259" key="1">
    <source>
        <dbReference type="Pfam" id="PF01869"/>
    </source>
</evidence>
<dbReference type="Pfam" id="PF01869">
    <property type="entry name" value="BcrAD_BadFG"/>
    <property type="match status" value="1"/>
</dbReference>
<dbReference type="CDD" id="cd24007">
    <property type="entry name" value="ASKHA_NBD_eukNAGK-like"/>
    <property type="match status" value="1"/>
</dbReference>
<dbReference type="AlphaFoldDB" id="A0A919X688"/>
<evidence type="ECO:0000313" key="3">
    <source>
        <dbReference type="Proteomes" id="UP000676917"/>
    </source>
</evidence>
<dbReference type="InterPro" id="IPR052519">
    <property type="entry name" value="Euk-type_GlcNAc_Kinase"/>
</dbReference>
<keyword evidence="2" id="KW-0808">Transferase</keyword>
<proteinExistence type="predicted"/>
<dbReference type="PANTHER" id="PTHR43190:SF3">
    <property type="entry name" value="N-ACETYL-D-GLUCOSAMINE KINASE"/>
    <property type="match status" value="1"/>
</dbReference>
<gene>
    <name evidence="2" type="primary">murK</name>
    <name evidence="2" type="ORF">J43TS3_11200</name>
</gene>
<dbReference type="InterPro" id="IPR002731">
    <property type="entry name" value="ATPase_BadF"/>
</dbReference>
<name>A0A919X688_9BACI</name>
<dbReference type="InterPro" id="IPR043129">
    <property type="entry name" value="ATPase_NBD"/>
</dbReference>
<accession>A0A919X688</accession>
<dbReference type="Gene3D" id="3.30.420.40">
    <property type="match status" value="2"/>
</dbReference>
<dbReference type="RefSeq" id="WP_212919958.1">
    <property type="nucleotide sequence ID" value="NZ_BORP01000001.1"/>
</dbReference>
<dbReference type="Proteomes" id="UP000676917">
    <property type="component" value="Unassembled WGS sequence"/>
</dbReference>
<evidence type="ECO:0000313" key="2">
    <source>
        <dbReference type="EMBL" id="GIO26509.1"/>
    </source>
</evidence>
<comment type="caution">
    <text evidence="2">The sequence shown here is derived from an EMBL/GenBank/DDBJ whole genome shotgun (WGS) entry which is preliminary data.</text>
</comment>
<sequence>MNYVIGIDGGGTKTQVMLADQHGNILTNEQYGSTNPNTVSKQYLRELFQQMFQDIQEKIPNSLEQVSSVFAGISGAGSADSAFYLRELIEGSFPNAPIVRVEPDALNALYSGTFGGPGIVQICGTGSITYGINQHQVQDRVGGWGYLLGDEGSGYDVGRKGIMAALQYEDGRGPKTILLDLLHEHFGAKTGRQLIDKVYQSESPKLTISPVSPLVFQAFEQGDQVAATILHQVADEIYHSLKTLADRLFSTEDSIPIILCGGLFQNSSILSDLLVEKCQRNFSFLLPDVPPVVGSLAGAIQGELTSDVITRLKYTSK</sequence>
<dbReference type="GO" id="GO:0016301">
    <property type="term" value="F:kinase activity"/>
    <property type="evidence" value="ECO:0007669"/>
    <property type="project" value="UniProtKB-KW"/>
</dbReference>
<reference evidence="2" key="1">
    <citation type="submission" date="2021-03" db="EMBL/GenBank/DDBJ databases">
        <title>Antimicrobial resistance genes in bacteria isolated from Japanese honey, and their potential for conferring macrolide and lincosamide resistance in the American foulbrood pathogen Paenibacillus larvae.</title>
        <authorList>
            <person name="Okamoto M."/>
            <person name="Kumagai M."/>
            <person name="Kanamori H."/>
            <person name="Takamatsu D."/>
        </authorList>
    </citation>
    <scope>NUCLEOTIDE SEQUENCE</scope>
    <source>
        <strain evidence="2">J43TS3</strain>
    </source>
</reference>
<dbReference type="SUPFAM" id="SSF53067">
    <property type="entry name" value="Actin-like ATPase domain"/>
    <property type="match status" value="2"/>
</dbReference>
<feature type="domain" description="ATPase BadF/BadG/BcrA/BcrD type" evidence="1">
    <location>
        <begin position="5"/>
        <end position="293"/>
    </location>
</feature>
<protein>
    <submittedName>
        <fullName evidence="2">N-acetylmuramic acid/N-acetylglucosamine kinase</fullName>
    </submittedName>
</protein>
<dbReference type="EMBL" id="BORP01000001">
    <property type="protein sequence ID" value="GIO26509.1"/>
    <property type="molecule type" value="Genomic_DNA"/>
</dbReference>
<keyword evidence="2" id="KW-0418">Kinase</keyword>